<dbReference type="AlphaFoldDB" id="A0A8V0Y6C7"/>
<protein>
    <recommendedName>
        <fullName evidence="2">Protein HGH1 homolog</fullName>
    </recommendedName>
</protein>
<evidence type="ECO:0000313" key="6">
    <source>
        <dbReference type="Proteomes" id="UP000000539"/>
    </source>
</evidence>
<dbReference type="GeneTree" id="ENSGT00390000016546"/>
<feature type="domain" description="Protein HGH1 C-terminal" evidence="4">
    <location>
        <begin position="266"/>
        <end position="320"/>
    </location>
</feature>
<evidence type="ECO:0000313" key="5">
    <source>
        <dbReference type="Ensembl" id="ENSGALP00010013102.1"/>
    </source>
</evidence>
<dbReference type="InterPro" id="IPR039717">
    <property type="entry name" value="Hgh1"/>
</dbReference>
<dbReference type="Ensembl" id="ENSGALT00010022686.1">
    <property type="protein sequence ID" value="ENSGALP00010013102.1"/>
    <property type="gene ID" value="ENSGALG00010009501.1"/>
</dbReference>
<dbReference type="SUPFAM" id="SSF48371">
    <property type="entry name" value="ARM repeat"/>
    <property type="match status" value="1"/>
</dbReference>
<dbReference type="InterPro" id="IPR007206">
    <property type="entry name" value="Protein_HGH1_C"/>
</dbReference>
<evidence type="ECO:0000259" key="4">
    <source>
        <dbReference type="Pfam" id="PF04064"/>
    </source>
</evidence>
<gene>
    <name evidence="5" type="primary">HGH1</name>
</gene>
<dbReference type="PANTHER" id="PTHR13387">
    <property type="entry name" value="PROTEIN HGH1 HOMOLOG"/>
    <property type="match status" value="1"/>
</dbReference>
<dbReference type="Pfam" id="PF04063">
    <property type="entry name" value="DUF383"/>
    <property type="match status" value="1"/>
</dbReference>
<feature type="domain" description="Protein HGH1 N-terminal" evidence="3">
    <location>
        <begin position="102"/>
        <end position="260"/>
    </location>
</feature>
<accession>A0A8V0Y6C7</accession>
<reference evidence="5" key="1">
    <citation type="submission" date="2020-11" db="EMBL/GenBank/DDBJ databases">
        <title>Gallus gallus (Chicken) genome, bGalGal1, GRCg7b, maternal haplotype autosomes + Z &amp; W.</title>
        <authorList>
            <person name="Warren W."/>
            <person name="Formenti G."/>
            <person name="Fedrigo O."/>
            <person name="Haase B."/>
            <person name="Mountcastle J."/>
            <person name="Balacco J."/>
            <person name="Tracey A."/>
            <person name="Schneider V."/>
            <person name="Okimoto R."/>
            <person name="Cheng H."/>
            <person name="Hawken R."/>
            <person name="Howe K."/>
            <person name="Jarvis E.D."/>
        </authorList>
    </citation>
    <scope>NUCLEOTIDE SEQUENCE [LARGE SCALE GENOMIC DNA]</scope>
    <source>
        <strain evidence="5">Broiler</strain>
    </source>
</reference>
<name>A0A8V0Y6C7_CHICK</name>
<reference evidence="5" key="2">
    <citation type="submission" date="2025-08" db="UniProtKB">
        <authorList>
            <consortium name="Ensembl"/>
        </authorList>
    </citation>
    <scope>IDENTIFICATION</scope>
    <source>
        <strain evidence="5">broiler</strain>
    </source>
</reference>
<proteinExistence type="inferred from homology"/>
<evidence type="ECO:0000259" key="3">
    <source>
        <dbReference type="Pfam" id="PF04063"/>
    </source>
</evidence>
<dbReference type="Pfam" id="PF04064">
    <property type="entry name" value="DUF384"/>
    <property type="match status" value="1"/>
</dbReference>
<sequence length="407" mass="43602">MAAEAALEELTVLLGPSAGAAVRAGAAEAALALSGDPEGRRLLAARPEALRALLGLAEVSGPEVGPGPGAALRCLQNVSAEAEAREPLLAALPAVLRLLPAGPACGLLANLSRERGAAQRVLNGLERENRAGVEALLRALEGPRPPPPELAALLCNLSGLPEGRRALLERSRCAVRRLLPLVGDAESAVLRRGAVGTLRNCCFEHEHHEWLLSDAVDLLPSLLLPLAGPEEIPEEEMERLPLQLQYLPEDKQREPLPDLRTMLLEALLLLTATKGGRLQLRQRGAYAVLRELHRREGDPEVLTACERVIHVLIGDEPEEGMENLMEVTAAPPHGTEPRGSLWGPPCCGMGNIGVLQVGLPDMWGARVGQLCVYLNTNNKHQRWEPKTPLCSLRGAPLTHISPMAVGW</sequence>
<comment type="similarity">
    <text evidence="1">Belongs to the HGH1 family.</text>
</comment>
<dbReference type="InterPro" id="IPR007205">
    <property type="entry name" value="Protein_HGH1_N"/>
</dbReference>
<dbReference type="InterPro" id="IPR016024">
    <property type="entry name" value="ARM-type_fold"/>
</dbReference>
<dbReference type="OrthoDB" id="338814at2759"/>
<keyword evidence="6" id="KW-1185">Reference proteome</keyword>
<dbReference type="Proteomes" id="UP000000539">
    <property type="component" value="Chromosome 2"/>
</dbReference>
<reference evidence="5" key="3">
    <citation type="submission" date="2025-09" db="UniProtKB">
        <authorList>
            <consortium name="Ensembl"/>
        </authorList>
    </citation>
    <scope>IDENTIFICATION</scope>
    <source>
        <strain evidence="5">broiler</strain>
    </source>
</reference>
<dbReference type="PANTHER" id="PTHR13387:SF9">
    <property type="entry name" value="PROTEIN HGH1 HOMOLOG"/>
    <property type="match status" value="1"/>
</dbReference>
<dbReference type="InterPro" id="IPR011989">
    <property type="entry name" value="ARM-like"/>
</dbReference>
<evidence type="ECO:0000256" key="2">
    <source>
        <dbReference type="ARBA" id="ARBA00014076"/>
    </source>
</evidence>
<organism evidence="5 6">
    <name type="scientific">Gallus gallus</name>
    <name type="common">Chicken</name>
    <dbReference type="NCBI Taxonomy" id="9031"/>
    <lineage>
        <taxon>Eukaryota</taxon>
        <taxon>Metazoa</taxon>
        <taxon>Chordata</taxon>
        <taxon>Craniata</taxon>
        <taxon>Vertebrata</taxon>
        <taxon>Euteleostomi</taxon>
        <taxon>Archelosauria</taxon>
        <taxon>Archosauria</taxon>
        <taxon>Dinosauria</taxon>
        <taxon>Saurischia</taxon>
        <taxon>Theropoda</taxon>
        <taxon>Coelurosauria</taxon>
        <taxon>Aves</taxon>
        <taxon>Neognathae</taxon>
        <taxon>Galloanserae</taxon>
        <taxon>Galliformes</taxon>
        <taxon>Phasianidae</taxon>
        <taxon>Phasianinae</taxon>
        <taxon>Gallus</taxon>
    </lineage>
</organism>
<dbReference type="Gene3D" id="1.25.10.10">
    <property type="entry name" value="Leucine-rich Repeat Variant"/>
    <property type="match status" value="1"/>
</dbReference>
<evidence type="ECO:0000256" key="1">
    <source>
        <dbReference type="ARBA" id="ARBA00006712"/>
    </source>
</evidence>